<keyword evidence="4" id="KW-1185">Reference proteome</keyword>
<evidence type="ECO:0000259" key="2">
    <source>
        <dbReference type="Pfam" id="PF02371"/>
    </source>
</evidence>
<feature type="domain" description="Transposase IS116/IS110/IS902 C-terminal" evidence="2">
    <location>
        <begin position="208"/>
        <end position="293"/>
    </location>
</feature>
<sequence>MQKFIYFIGIDISKQTLDFSLVQMGNQLFHLTTANNQKGIACFIKKLKDLPQFEINQALFCMEHTGIYNHFILEALTSLQANICLQAAIQIKYSSGLQRGKNDKIDAKRIAMYAYLKRETLALWQPPRPVMKQLKYLVALRNRLIKAKNQLKTALVETTHFSDKTSMKELASLCKASLLALAKDEKKATKAIEDIIKSDDKLNHLFNLVTSVKGVGQMTATQIILSTNEFNDIKEGKKFAAYAGVVPYEHSSGSSIRGKNRTSKMANQSVKTLLHMAALCAIVHCSELKAYYARKVGEGKNKMAVINAVRNKLVLRIFACVKNNRKYSADYFYQATSTG</sequence>
<accession>A0ABT8RIP0</accession>
<gene>
    <name evidence="3" type="ORF">Q0590_35190</name>
</gene>
<protein>
    <submittedName>
        <fullName evidence="3">IS110 family transposase</fullName>
    </submittedName>
</protein>
<dbReference type="InterPro" id="IPR047650">
    <property type="entry name" value="Transpos_IS110"/>
</dbReference>
<evidence type="ECO:0000259" key="1">
    <source>
        <dbReference type="Pfam" id="PF01548"/>
    </source>
</evidence>
<comment type="caution">
    <text evidence="3">The sequence shown here is derived from an EMBL/GenBank/DDBJ whole genome shotgun (WGS) entry which is preliminary data.</text>
</comment>
<name>A0ABT8RIP0_9BACT</name>
<dbReference type="Proteomes" id="UP001168528">
    <property type="component" value="Unassembled WGS sequence"/>
</dbReference>
<dbReference type="InterPro" id="IPR002525">
    <property type="entry name" value="Transp_IS110-like_N"/>
</dbReference>
<dbReference type="InterPro" id="IPR003346">
    <property type="entry name" value="Transposase_20"/>
</dbReference>
<dbReference type="Pfam" id="PF01548">
    <property type="entry name" value="DEDD_Tnp_IS110"/>
    <property type="match status" value="1"/>
</dbReference>
<dbReference type="NCBIfam" id="NF033542">
    <property type="entry name" value="transpos_IS110"/>
    <property type="match status" value="1"/>
</dbReference>
<dbReference type="PANTHER" id="PTHR33055:SF3">
    <property type="entry name" value="PUTATIVE TRANSPOSASE FOR IS117-RELATED"/>
    <property type="match status" value="1"/>
</dbReference>
<organism evidence="3 4">
    <name type="scientific">Rhodocytophaga aerolata</name>
    <dbReference type="NCBI Taxonomy" id="455078"/>
    <lineage>
        <taxon>Bacteria</taxon>
        <taxon>Pseudomonadati</taxon>
        <taxon>Bacteroidota</taxon>
        <taxon>Cytophagia</taxon>
        <taxon>Cytophagales</taxon>
        <taxon>Rhodocytophagaceae</taxon>
        <taxon>Rhodocytophaga</taxon>
    </lineage>
</organism>
<dbReference type="RefSeq" id="WP_302042368.1">
    <property type="nucleotide sequence ID" value="NZ_JAUKPO010000067.1"/>
</dbReference>
<dbReference type="PANTHER" id="PTHR33055">
    <property type="entry name" value="TRANSPOSASE FOR INSERTION SEQUENCE ELEMENT IS1111A"/>
    <property type="match status" value="1"/>
</dbReference>
<dbReference type="Pfam" id="PF02371">
    <property type="entry name" value="Transposase_20"/>
    <property type="match status" value="1"/>
</dbReference>
<reference evidence="3" key="1">
    <citation type="submission" date="2023-07" db="EMBL/GenBank/DDBJ databases">
        <title>The genome sequence of Rhodocytophaga aerolata KACC 12507.</title>
        <authorList>
            <person name="Zhang X."/>
        </authorList>
    </citation>
    <scope>NUCLEOTIDE SEQUENCE</scope>
    <source>
        <strain evidence="3">KACC 12507</strain>
    </source>
</reference>
<dbReference type="EMBL" id="JAUKPO010000067">
    <property type="protein sequence ID" value="MDO1451571.1"/>
    <property type="molecule type" value="Genomic_DNA"/>
</dbReference>
<feature type="domain" description="Transposase IS110-like N-terminal" evidence="1">
    <location>
        <begin position="8"/>
        <end position="155"/>
    </location>
</feature>
<evidence type="ECO:0000313" key="3">
    <source>
        <dbReference type="EMBL" id="MDO1451571.1"/>
    </source>
</evidence>
<evidence type="ECO:0000313" key="4">
    <source>
        <dbReference type="Proteomes" id="UP001168528"/>
    </source>
</evidence>
<proteinExistence type="predicted"/>